<sequence>MSKPERYVSLVVGPNCESESFAIRSTLEHFGARVTLHLIGRPNDLVDVLSSEDLNEKTDYLILNFHGDEGRFCIPELGEDVYEEDEPRGEFFTVEDVKRCAKLQDTHIIASGCTLGNEELANVFLACGCQSYIAPDDYIDGNANLMFVIRFMYEIIQNKRSQQEAFTIAKSIDEETSMYKRYSR</sequence>
<dbReference type="Proteomes" id="UP000195089">
    <property type="component" value="Unassembled WGS sequence"/>
</dbReference>
<proteinExistence type="predicted"/>
<comment type="caution">
    <text evidence="1">The sequence shown here is derived from an EMBL/GenBank/DDBJ whole genome shotgun (WGS) entry which is preliminary data.</text>
</comment>
<accession>A0A243B0C8</accession>
<dbReference type="RefSeq" id="WP_078986593.1">
    <property type="nucleotide sequence ID" value="NZ_NFDL01000108.1"/>
</dbReference>
<protein>
    <submittedName>
        <fullName evidence="1">Delta-aminolevulinic acid dehydratase</fullName>
    </submittedName>
</protein>
<dbReference type="EMBL" id="NFDL01000108">
    <property type="protein sequence ID" value="OTY36623.1"/>
    <property type="molecule type" value="Genomic_DNA"/>
</dbReference>
<reference evidence="1 2" key="1">
    <citation type="submission" date="2016-10" db="EMBL/GenBank/DDBJ databases">
        <title>Comparative genomics of Bacillus thuringiensis reveals a path to pathogens against multiple invertebrate hosts.</title>
        <authorList>
            <person name="Zheng J."/>
            <person name="Gao Q."/>
            <person name="Liu H."/>
            <person name="Peng D."/>
            <person name="Ruan L."/>
            <person name="Sun M."/>
        </authorList>
    </citation>
    <scope>NUCLEOTIDE SEQUENCE [LARGE SCALE GENOMIC DNA]</scope>
    <source>
        <strain evidence="1">BGSC 4BX1</strain>
    </source>
</reference>
<organism evidence="1 2">
    <name type="scientific">Bacillus thuringiensis serovar pingluonsis</name>
    <dbReference type="NCBI Taxonomy" id="180881"/>
    <lineage>
        <taxon>Bacteria</taxon>
        <taxon>Bacillati</taxon>
        <taxon>Bacillota</taxon>
        <taxon>Bacilli</taxon>
        <taxon>Bacillales</taxon>
        <taxon>Bacillaceae</taxon>
        <taxon>Bacillus</taxon>
        <taxon>Bacillus cereus group</taxon>
    </lineage>
</organism>
<evidence type="ECO:0000313" key="1">
    <source>
        <dbReference type="EMBL" id="OTY36623.1"/>
    </source>
</evidence>
<evidence type="ECO:0000313" key="2">
    <source>
        <dbReference type="Proteomes" id="UP000195089"/>
    </source>
</evidence>
<name>A0A243B0C8_BACTU</name>
<dbReference type="AlphaFoldDB" id="A0A243B0C8"/>
<gene>
    <name evidence="1" type="ORF">BK742_24175</name>
</gene>